<evidence type="ECO:0000256" key="1">
    <source>
        <dbReference type="SAM" id="Phobius"/>
    </source>
</evidence>
<keyword evidence="2" id="KW-0548">Nucleotidyltransferase</keyword>
<feature type="transmembrane region" description="Helical" evidence="1">
    <location>
        <begin position="78"/>
        <end position="95"/>
    </location>
</feature>
<evidence type="ECO:0000313" key="2">
    <source>
        <dbReference type="EMBL" id="CAO81126.1"/>
    </source>
</evidence>
<dbReference type="STRING" id="459349.CLOAM1266"/>
<keyword evidence="1" id="KW-0472">Membrane</keyword>
<feature type="transmembrane region" description="Helical" evidence="1">
    <location>
        <begin position="133"/>
        <end position="150"/>
    </location>
</feature>
<reference evidence="2 3" key="1">
    <citation type="journal article" date="2008" name="J. Bacteriol.">
        <title>'Candidatus Cloacamonas acidaminovorans': genome sequence reconstruction provides a first glimpse of a new bacterial division.</title>
        <authorList>
            <person name="Pelletier E."/>
            <person name="Kreimeyer A."/>
            <person name="Bocs S."/>
            <person name="Rouy Z."/>
            <person name="Gyapay G."/>
            <person name="Chouari R."/>
            <person name="Riviere D."/>
            <person name="Ganesan A."/>
            <person name="Daegelen P."/>
            <person name="Sghir A."/>
            <person name="Cohen G.N."/>
            <person name="Medigue C."/>
            <person name="Weissenbach J."/>
            <person name="Le Paslier D."/>
        </authorList>
    </citation>
    <scope>NUCLEOTIDE SEQUENCE [LARGE SCALE GENOMIC DNA]</scope>
    <source>
        <strain evidence="3">Evry</strain>
    </source>
</reference>
<keyword evidence="1" id="KW-0812">Transmembrane</keyword>
<dbReference type="eggNOG" id="COG0170">
    <property type="taxonomic scope" value="Bacteria"/>
</dbReference>
<dbReference type="OrthoDB" id="9813239at2"/>
<dbReference type="GO" id="GO:0016779">
    <property type="term" value="F:nucleotidyltransferase activity"/>
    <property type="evidence" value="ECO:0007669"/>
    <property type="project" value="UniProtKB-KW"/>
</dbReference>
<evidence type="ECO:0000313" key="3">
    <source>
        <dbReference type="Proteomes" id="UP000002019"/>
    </source>
</evidence>
<keyword evidence="2" id="KW-0808">Transferase</keyword>
<feature type="transmembrane region" description="Helical" evidence="1">
    <location>
        <begin position="30"/>
        <end position="54"/>
    </location>
</feature>
<accession>B0VII5</accession>
<protein>
    <submittedName>
        <fullName evidence="2">Phosphatidate cytidylyltransferase</fullName>
    </submittedName>
</protein>
<dbReference type="GO" id="GO:0004143">
    <property type="term" value="F:ATP-dependent diacylglycerol kinase activity"/>
    <property type="evidence" value="ECO:0007669"/>
    <property type="project" value="InterPro"/>
</dbReference>
<dbReference type="RefSeq" id="WP_015424984.1">
    <property type="nucleotide sequence ID" value="NC_020449.1"/>
</dbReference>
<dbReference type="AlphaFoldDB" id="B0VII5"/>
<feature type="transmembrane region" description="Helical" evidence="1">
    <location>
        <begin position="101"/>
        <end position="121"/>
    </location>
</feature>
<keyword evidence="1" id="KW-1133">Transmembrane helix</keyword>
<dbReference type="PANTHER" id="PTHR31303">
    <property type="entry name" value="CTP-DEPENDENT DIACYLGLYCEROL KINASE 1"/>
    <property type="match status" value="1"/>
</dbReference>
<name>B0VII5_CLOAI</name>
<dbReference type="PANTHER" id="PTHR31303:SF1">
    <property type="entry name" value="CTP-DEPENDENT DIACYLGLYCEROL KINASE 1"/>
    <property type="match status" value="1"/>
</dbReference>
<organism evidence="2 3">
    <name type="scientific">Cloacimonas acidaminovorans (strain Evry)</name>
    <dbReference type="NCBI Taxonomy" id="459349"/>
    <lineage>
        <taxon>Bacteria</taxon>
        <taxon>Pseudomonadati</taxon>
        <taxon>Candidatus Cloacimonadota</taxon>
        <taxon>Candidatus Cloacimonadia</taxon>
        <taxon>Candidatus Cloacimonadales</taxon>
        <taxon>Candidatus Cloacimonadaceae</taxon>
        <taxon>Candidatus Cloacimonas</taxon>
    </lineage>
</organism>
<proteinExistence type="predicted"/>
<dbReference type="Proteomes" id="UP000002019">
    <property type="component" value="Chromosome"/>
</dbReference>
<keyword evidence="3" id="KW-1185">Reference proteome</keyword>
<sequence length="195" mass="22036">MIEPGETLRKAIHISSLVIPLGYRYLLSFNRAWCFSLLLIAFTISLVIEFYRFWQKDFHKTFYRIFGILLRKHERKDFTGATYMLFSAVICVAFFDPLIASCAMAFLTIGDTFAAFVGINFGKRWFNNGKKSLEGSLACFVSCLIFGIFWLDNPPLAIFGALTATIAEFCNIPLDDNIKIPIASALVMTLLSIVI</sequence>
<dbReference type="HOGENOM" id="CLU_031477_4_1_0"/>
<dbReference type="EMBL" id="CU466930">
    <property type="protein sequence ID" value="CAO81126.1"/>
    <property type="molecule type" value="Genomic_DNA"/>
</dbReference>
<dbReference type="KEGG" id="caci:CLOAM1266"/>
<gene>
    <name evidence="2" type="ordered locus">CLOAM1266</name>
</gene>
<dbReference type="InterPro" id="IPR037997">
    <property type="entry name" value="Dgk1-like"/>
</dbReference>